<name>A0AAD4UTA6_PRUDU</name>
<evidence type="ECO:0000313" key="1">
    <source>
        <dbReference type="EMBL" id="KAI5311532.1"/>
    </source>
</evidence>
<dbReference type="AlphaFoldDB" id="A0AAD4UTA6"/>
<keyword evidence="2" id="KW-1185">Reference proteome</keyword>
<keyword evidence="1" id="KW-0496">Mitochondrion</keyword>
<gene>
    <name evidence="1" type="ORF">L3X38_000258</name>
</gene>
<evidence type="ECO:0000313" key="2">
    <source>
        <dbReference type="Proteomes" id="UP001054821"/>
    </source>
</evidence>
<accession>A0AAD4UTA6</accession>
<proteinExistence type="predicted"/>
<reference evidence="1 2" key="1">
    <citation type="journal article" date="2022" name="G3 (Bethesda)">
        <title>Whole-genome sequence and methylome profiling of the almond [Prunus dulcis (Mill.) D.A. Webb] cultivar 'Nonpareil'.</title>
        <authorList>
            <person name="D'Amico-Willman K.M."/>
            <person name="Ouma W.Z."/>
            <person name="Meulia T."/>
            <person name="Sideli G.M."/>
            <person name="Gradziel T.M."/>
            <person name="Fresnedo-Ramirez J."/>
        </authorList>
    </citation>
    <scope>NUCLEOTIDE SEQUENCE [LARGE SCALE GENOMIC DNA]</scope>
    <source>
        <strain evidence="1">Clone GOH B32 T37-40</strain>
    </source>
</reference>
<dbReference type="EMBL" id="JAJFAZ020000010">
    <property type="protein sequence ID" value="KAI5311532.1"/>
    <property type="molecule type" value="Genomic_DNA"/>
</dbReference>
<sequence length="145" mass="16543">MTPIRSIIPRGIENRRKRNGKECLSILKTDTLVTAHPSDEIQEKQACSTRKIKLLNPTRSTKNPRILEQLNKQAERAPLWTHRSLPLTLVRCLNLPQDKYAVFGNDAFLCDDLVAAKYLEETLSELEVKISHQKSRVYSLYKGAG</sequence>
<dbReference type="Proteomes" id="UP001054821">
    <property type="component" value="Mitochondrion MT"/>
</dbReference>
<protein>
    <submittedName>
        <fullName evidence="1">Uncharacterized protein</fullName>
    </submittedName>
</protein>
<comment type="caution">
    <text evidence="1">The sequence shown here is derived from an EMBL/GenBank/DDBJ whole genome shotgun (WGS) entry which is preliminary data.</text>
</comment>
<geneLocation type="mitochondrion" evidence="1"/>
<organism evidence="1 2">
    <name type="scientific">Prunus dulcis</name>
    <name type="common">Almond</name>
    <name type="synonym">Amygdalus dulcis</name>
    <dbReference type="NCBI Taxonomy" id="3755"/>
    <lineage>
        <taxon>Eukaryota</taxon>
        <taxon>Viridiplantae</taxon>
        <taxon>Streptophyta</taxon>
        <taxon>Embryophyta</taxon>
        <taxon>Tracheophyta</taxon>
        <taxon>Spermatophyta</taxon>
        <taxon>Magnoliopsida</taxon>
        <taxon>eudicotyledons</taxon>
        <taxon>Gunneridae</taxon>
        <taxon>Pentapetalae</taxon>
        <taxon>rosids</taxon>
        <taxon>fabids</taxon>
        <taxon>Rosales</taxon>
        <taxon>Rosaceae</taxon>
        <taxon>Amygdaloideae</taxon>
        <taxon>Amygdaleae</taxon>
        <taxon>Prunus</taxon>
    </lineage>
</organism>